<gene>
    <name evidence="3" type="ORF">SAMN05216234_1343</name>
</gene>
<dbReference type="Gene3D" id="3.40.50.2300">
    <property type="match status" value="1"/>
</dbReference>
<dbReference type="EMBL" id="FOXB01000034">
    <property type="protein sequence ID" value="SFP70049.1"/>
    <property type="molecule type" value="Genomic_DNA"/>
</dbReference>
<dbReference type="GO" id="GO:0046685">
    <property type="term" value="P:response to arsenic-containing substance"/>
    <property type="evidence" value="ECO:0007669"/>
    <property type="project" value="UniProtKB-KW"/>
</dbReference>
<accession>A0A1I5SH67</accession>
<keyword evidence="4" id="KW-1185">Reference proteome</keyword>
<dbReference type="InterPro" id="IPR023485">
    <property type="entry name" value="Ptyr_pPase"/>
</dbReference>
<keyword evidence="1" id="KW-0059">Arsenical resistance</keyword>
<dbReference type="SUPFAM" id="SSF52788">
    <property type="entry name" value="Phosphotyrosine protein phosphatases I"/>
    <property type="match status" value="1"/>
</dbReference>
<evidence type="ECO:0000259" key="2">
    <source>
        <dbReference type="SMART" id="SM00226"/>
    </source>
</evidence>
<dbReference type="InterPro" id="IPR007419">
    <property type="entry name" value="BFD-like_2Fe2S-bd_dom"/>
</dbReference>
<dbReference type="InterPro" id="IPR036196">
    <property type="entry name" value="Ptyr_pPase_sf"/>
</dbReference>
<evidence type="ECO:0000256" key="1">
    <source>
        <dbReference type="ARBA" id="ARBA00022849"/>
    </source>
</evidence>
<proteinExistence type="predicted"/>
<dbReference type="SMART" id="SM00226">
    <property type="entry name" value="LMWPc"/>
    <property type="match status" value="1"/>
</dbReference>
<dbReference type="Gene3D" id="1.10.10.1100">
    <property type="entry name" value="BFD-like [2Fe-2S]-binding domain"/>
    <property type="match status" value="1"/>
</dbReference>
<sequence>MKKVLILCTGNSCRSIIAEALVNKYLSDDGIKAYSAGSNPSGKVNQNAKKVLEVDGSWDDSYYSKSLDEVMSNGPFDLVVTVCDNAKESCPVFPNAKVLHVGFEDPDGKSFEAFEETKELIKSKLLPVVKEKISEKKYDDVTTLSDNDLICYCKEIDKKSIVKAIKNGAKSLKDVKVATNACTGNECKEKNPNRRCCSNEINQLIQIYGEKMEKDVKKTVNGVKISFTGEVKKENIIKMVENCATGQCECMSDATKKKIQNMEVKGEDGAVELELTGEIEKEEIEAALQRSKVLNQ</sequence>
<dbReference type="AlphaFoldDB" id="A0A1I5SH67"/>
<dbReference type="STRING" id="223786.SAMN05216234_1343"/>
<feature type="domain" description="Phosphotyrosine protein phosphatase I" evidence="2">
    <location>
        <begin position="2"/>
        <end position="131"/>
    </location>
</feature>
<organism evidence="3 4">
    <name type="scientific">Hydrogenimonas thermophila</name>
    <dbReference type="NCBI Taxonomy" id="223786"/>
    <lineage>
        <taxon>Bacteria</taxon>
        <taxon>Pseudomonadati</taxon>
        <taxon>Campylobacterota</taxon>
        <taxon>Epsilonproteobacteria</taxon>
        <taxon>Campylobacterales</taxon>
        <taxon>Hydrogenimonadaceae</taxon>
        <taxon>Hydrogenimonas</taxon>
    </lineage>
</organism>
<evidence type="ECO:0000313" key="3">
    <source>
        <dbReference type="EMBL" id="SFP70049.1"/>
    </source>
</evidence>
<dbReference type="InterPro" id="IPR041854">
    <property type="entry name" value="BFD-like_2Fe2S-bd_dom_sf"/>
</dbReference>
<dbReference type="Pfam" id="PF01451">
    <property type="entry name" value="LMWPc"/>
    <property type="match status" value="1"/>
</dbReference>
<reference evidence="3 4" key="1">
    <citation type="submission" date="2016-10" db="EMBL/GenBank/DDBJ databases">
        <authorList>
            <person name="de Groot N.N."/>
        </authorList>
    </citation>
    <scope>NUCLEOTIDE SEQUENCE [LARGE SCALE GENOMIC DNA]</scope>
    <source>
        <strain evidence="3 4">EP1-55-1</strain>
    </source>
</reference>
<dbReference type="Pfam" id="PF04324">
    <property type="entry name" value="Fer2_BFD"/>
    <property type="match status" value="1"/>
</dbReference>
<dbReference type="CDD" id="cd16345">
    <property type="entry name" value="LMWP_ArsC"/>
    <property type="match status" value="1"/>
</dbReference>
<protein>
    <submittedName>
        <fullName evidence="3">Protein-tyrosine-phosphatase</fullName>
    </submittedName>
</protein>
<dbReference type="PANTHER" id="PTHR43428:SF1">
    <property type="entry name" value="ARSENATE REDUCTASE"/>
    <property type="match status" value="1"/>
</dbReference>
<evidence type="ECO:0000313" key="4">
    <source>
        <dbReference type="Proteomes" id="UP000199227"/>
    </source>
</evidence>
<dbReference type="PANTHER" id="PTHR43428">
    <property type="entry name" value="ARSENATE REDUCTASE"/>
    <property type="match status" value="1"/>
</dbReference>
<dbReference type="Proteomes" id="UP000199227">
    <property type="component" value="Unassembled WGS sequence"/>
</dbReference>
<name>A0A1I5SH67_9BACT</name>
<dbReference type="RefSeq" id="WP_218147941.1">
    <property type="nucleotide sequence ID" value="NZ_FOXB01000034.1"/>
</dbReference>